<dbReference type="Proteomes" id="UP001595829">
    <property type="component" value="Unassembled WGS sequence"/>
</dbReference>
<evidence type="ECO:0000313" key="6">
    <source>
        <dbReference type="Proteomes" id="UP001595829"/>
    </source>
</evidence>
<dbReference type="Pfam" id="PF20129">
    <property type="entry name" value="DUF6519"/>
    <property type="match status" value="2"/>
</dbReference>
<dbReference type="SUPFAM" id="SSF50965">
    <property type="entry name" value="Galactose oxidase, central domain"/>
    <property type="match status" value="1"/>
</dbReference>
<dbReference type="Pfam" id="PF01344">
    <property type="entry name" value="Kelch_1"/>
    <property type="match status" value="4"/>
</dbReference>
<dbReference type="InterPro" id="IPR011043">
    <property type="entry name" value="Gal_Oxase/kelch_b-propeller"/>
</dbReference>
<dbReference type="InterPro" id="IPR006652">
    <property type="entry name" value="Kelch_1"/>
</dbReference>
<reference evidence="6" key="1">
    <citation type="journal article" date="2019" name="Int. J. Syst. Evol. Microbiol.">
        <title>The Global Catalogue of Microorganisms (GCM) 10K type strain sequencing project: providing services to taxonomists for standard genome sequencing and annotation.</title>
        <authorList>
            <consortium name="The Broad Institute Genomics Platform"/>
            <consortium name="The Broad Institute Genome Sequencing Center for Infectious Disease"/>
            <person name="Wu L."/>
            <person name="Ma J."/>
        </authorList>
    </citation>
    <scope>NUCLEOTIDE SEQUENCE [LARGE SCALE GENOMIC DNA]</scope>
    <source>
        <strain evidence="6">CGMCC 4.1648</strain>
    </source>
</reference>
<keyword evidence="6" id="KW-1185">Reference proteome</keyword>
<feature type="domain" description="SbsA Ig-like" evidence="4">
    <location>
        <begin position="1161"/>
        <end position="1263"/>
    </location>
</feature>
<dbReference type="SMART" id="SM00612">
    <property type="entry name" value="Kelch"/>
    <property type="match status" value="6"/>
</dbReference>
<gene>
    <name evidence="5" type="ORF">ACFPM3_06560</name>
</gene>
<dbReference type="InterPro" id="IPR032812">
    <property type="entry name" value="SbsA_Ig"/>
</dbReference>
<dbReference type="PANTHER" id="PTHR45632">
    <property type="entry name" value="LD33804P"/>
    <property type="match status" value="1"/>
</dbReference>
<comment type="caution">
    <text evidence="5">The sequence shown here is derived from an EMBL/GenBank/DDBJ whole genome shotgun (WGS) entry which is preliminary data.</text>
</comment>
<evidence type="ECO:0000259" key="4">
    <source>
        <dbReference type="Pfam" id="PF13205"/>
    </source>
</evidence>
<name>A0ABV9XBE8_9ACTN</name>
<dbReference type="InterPro" id="IPR015915">
    <property type="entry name" value="Kelch-typ_b-propeller"/>
</dbReference>
<evidence type="ECO:0000256" key="1">
    <source>
        <dbReference type="ARBA" id="ARBA00022441"/>
    </source>
</evidence>
<dbReference type="PANTHER" id="PTHR45632:SF3">
    <property type="entry name" value="KELCH-LIKE PROTEIN 32"/>
    <property type="match status" value="1"/>
</dbReference>
<evidence type="ECO:0000256" key="2">
    <source>
        <dbReference type="ARBA" id="ARBA00022729"/>
    </source>
</evidence>
<dbReference type="EMBL" id="JBHSJD010000002">
    <property type="protein sequence ID" value="MFC5021809.1"/>
    <property type="molecule type" value="Genomic_DNA"/>
</dbReference>
<keyword evidence="2" id="KW-0732">Signal</keyword>
<keyword evidence="3" id="KW-0677">Repeat</keyword>
<dbReference type="Gene3D" id="2.130.10.80">
    <property type="entry name" value="Galactose oxidase/kelch, beta-propeller"/>
    <property type="match status" value="2"/>
</dbReference>
<dbReference type="InterPro" id="IPR037293">
    <property type="entry name" value="Gal_Oxidase_central_sf"/>
</dbReference>
<protein>
    <submittedName>
        <fullName evidence="5">Kelch repeat-containing protein</fullName>
    </submittedName>
</protein>
<dbReference type="Gene3D" id="2.120.10.80">
    <property type="entry name" value="Kelch-type beta propeller"/>
    <property type="match status" value="1"/>
</dbReference>
<organism evidence="5 6">
    <name type="scientific">Streptomyces coeruleoprunus</name>
    <dbReference type="NCBI Taxonomy" id="285563"/>
    <lineage>
        <taxon>Bacteria</taxon>
        <taxon>Bacillati</taxon>
        <taxon>Actinomycetota</taxon>
        <taxon>Actinomycetes</taxon>
        <taxon>Kitasatosporales</taxon>
        <taxon>Streptomycetaceae</taxon>
        <taxon>Streptomyces</taxon>
    </lineage>
</organism>
<dbReference type="Pfam" id="PF13205">
    <property type="entry name" value="Big_5"/>
    <property type="match status" value="1"/>
</dbReference>
<sequence length="1416" mass="147909">MKADFSRLRVDDASGDEWLQQQGRLWLDSDWNEATLARLRRLELHVRDVVGALGRPDPGTAFRLGDGGNGELTIGGGAGPAGHLYLDGILAANPTRTTYATQPDYPGAPPLPLPSATSSGWQLVGDMGTARAGHGAAPARPGPLAPVARVLVCGGTSAGAVTSTAELFDPVTATWSPTPAMGVARAWHSVTVLPNRRILVAGGLGPAGLALATAELYDPATGTWTATAPLARARFGHTATMLADGRLLVAGGFARTGGSLGPTSGTDALADAEIYTPATGTWTTVASMTRPRGRHTAVRLGRPPLAGAVLVCGGHREGAAEATAELYDPASDQWRSAPDLAGAREGHTMTLLSDGRALVVGGLAAGQALSSCELFDPVAQVWRSAAALASARTGHCAARVVAGQVLVAGGHRGDRPLTSAELYDPGADRWTAGRPLAEARAWHSATVLDDGSILAAGGSSALDPAAGAGGETPAAELLDPVETTVAVAYLEVWRRLVGYLQEDRREVALGGPDTTVQLRTVAQVKVVAVPAAHRPATLDGTHAAAYLPDDGTGRLSTVVSPTAPPQNPCDVPAGGTYTGRENRLYRVEIHDSGEMLGALAPSPVPLTADAPGGSAELAVGELTAPQRAALLVGGWDLVAGPGPTALREAVSVSFVDDTGVVRLTLPTRHNGYTVAGGAALVPRRDVARLAEPAPAGATSLRLVPGEGPSPAETAAGRLARRGWYVRTGESAEPVAVVSYDPETGLATLAGPLRSAYPRDAELVPRARYKWSADNASFATAVTAVLRTDLTTATTTLQVGSLGRDRAGMLRVGDLVEICGDTDELGPGHGLLCRIAADPDPDALTVTLDTAHPLLTPARNAEVRADHVVLRRWDGLGFVGPEDVDLGEGVKVRFSGYDFRASSYWWFTTRARDASVEDLDGVPPHGTRRHRTPLAVLHWRGDPETGITLDRAVDCVPVFDPLTDLQARHVRYDDSRTALGASNVQEAIEALAPKTHPRVRQDGISWRNDRPLPVTTFNQGLTVRFTEPMAPATLTDRTVEIWLHVPDPTEPLVHALRVPCIVTAGPDQVGVRPRTELDPIRVGQWRDRLRLVDGSPDLRAVVVLHGDKILDAAGRRPLDGTVFGRLTRDGYDTVTDLRLPSGDGRAGGRFESWLFLTGPPAPPRVAGVEPAAGASLAAAPPAIHVMFTKDVSRESVTAADRVVVRGPGGVRVSGSVEPFPFTPAADTWSGLTFTPATPGWAGAGTYTLTLSSAIVDSGGLGLDGDGDGTPSDFSASFTFGPPPAPVPVRVTRISPPDGAQLQEFPAVIRVEFDKLVQRNTLTAQSVEVGMAPLEDPVAFTTVDGTITPFGEAAPGMVRGFTFAPADRDSLIIPGLFVVDLHGEGAHVILDVDGMPLDGQSNGRPSRFSSSFEVGEVR</sequence>
<dbReference type="InterPro" id="IPR045392">
    <property type="entry name" value="DUF6519"/>
</dbReference>
<keyword evidence="1" id="KW-0880">Kelch repeat</keyword>
<accession>A0ABV9XBE8</accession>
<proteinExistence type="predicted"/>
<dbReference type="RefSeq" id="WP_345693750.1">
    <property type="nucleotide sequence ID" value="NZ_BAABIT010000001.1"/>
</dbReference>
<evidence type="ECO:0000256" key="3">
    <source>
        <dbReference type="ARBA" id="ARBA00022737"/>
    </source>
</evidence>
<evidence type="ECO:0000313" key="5">
    <source>
        <dbReference type="EMBL" id="MFC5021809.1"/>
    </source>
</evidence>